<dbReference type="Gene3D" id="3.20.20.450">
    <property type="entry name" value="EAL domain"/>
    <property type="match status" value="1"/>
</dbReference>
<dbReference type="PANTHER" id="PTHR33121">
    <property type="entry name" value="CYCLIC DI-GMP PHOSPHODIESTERASE PDEF"/>
    <property type="match status" value="1"/>
</dbReference>
<organism evidence="3 4">
    <name type="scientific">Sulfobacillus thermosulfidooxidans (strain DSM 9293 / VKM B-1269 / AT-1)</name>
    <dbReference type="NCBI Taxonomy" id="929705"/>
    <lineage>
        <taxon>Bacteria</taxon>
        <taxon>Bacillati</taxon>
        <taxon>Bacillota</taxon>
        <taxon>Clostridia</taxon>
        <taxon>Eubacteriales</taxon>
        <taxon>Clostridiales Family XVII. Incertae Sedis</taxon>
        <taxon>Sulfobacillus</taxon>
    </lineage>
</organism>
<evidence type="ECO:0000313" key="3">
    <source>
        <dbReference type="EMBL" id="SMC02574.1"/>
    </source>
</evidence>
<reference evidence="4" key="1">
    <citation type="submission" date="2017-04" db="EMBL/GenBank/DDBJ databases">
        <authorList>
            <person name="Varghese N."/>
            <person name="Submissions S."/>
        </authorList>
    </citation>
    <scope>NUCLEOTIDE SEQUENCE [LARGE SCALE GENOMIC DNA]</scope>
    <source>
        <strain evidence="4">DSM 9293</strain>
    </source>
</reference>
<dbReference type="Pfam" id="PF01590">
    <property type="entry name" value="GAF"/>
    <property type="match status" value="1"/>
</dbReference>
<dbReference type="EMBL" id="FWWY01000001">
    <property type="protein sequence ID" value="SMC02574.1"/>
    <property type="molecule type" value="Genomic_DNA"/>
</dbReference>
<dbReference type="SMART" id="SM00052">
    <property type="entry name" value="EAL"/>
    <property type="match status" value="1"/>
</dbReference>
<dbReference type="PROSITE" id="PS50883">
    <property type="entry name" value="EAL"/>
    <property type="match status" value="1"/>
</dbReference>
<evidence type="ECO:0000259" key="1">
    <source>
        <dbReference type="PROSITE" id="PS50883"/>
    </source>
</evidence>
<dbReference type="SUPFAM" id="SSF55073">
    <property type="entry name" value="Nucleotide cyclase"/>
    <property type="match status" value="1"/>
</dbReference>
<dbReference type="SMART" id="SM00065">
    <property type="entry name" value="GAF"/>
    <property type="match status" value="2"/>
</dbReference>
<keyword evidence="4" id="KW-1185">Reference proteome</keyword>
<feature type="domain" description="EAL" evidence="1">
    <location>
        <begin position="1"/>
        <end position="258"/>
    </location>
</feature>
<name>A0A1W1W8G5_SULTA</name>
<dbReference type="STRING" id="28034.BFX07_04865"/>
<dbReference type="SUPFAM" id="SSF55781">
    <property type="entry name" value="GAF domain-like"/>
    <property type="match status" value="2"/>
</dbReference>
<accession>A0A1W1W8G5</accession>
<dbReference type="SMART" id="SM00267">
    <property type="entry name" value="GGDEF"/>
    <property type="match status" value="1"/>
</dbReference>
<dbReference type="SUPFAM" id="SSF141868">
    <property type="entry name" value="EAL domain-like"/>
    <property type="match status" value="1"/>
</dbReference>
<dbReference type="InterPro" id="IPR029787">
    <property type="entry name" value="Nucleotide_cyclase"/>
</dbReference>
<dbReference type="Pfam" id="PF00990">
    <property type="entry name" value="GGDEF"/>
    <property type="match status" value="1"/>
</dbReference>
<dbReference type="InterPro" id="IPR000160">
    <property type="entry name" value="GGDEF_dom"/>
</dbReference>
<dbReference type="PROSITE" id="PS50887">
    <property type="entry name" value="GGDEF"/>
    <property type="match status" value="1"/>
</dbReference>
<dbReference type="InterPro" id="IPR003018">
    <property type="entry name" value="GAF"/>
</dbReference>
<dbReference type="CDD" id="cd01948">
    <property type="entry name" value="EAL"/>
    <property type="match status" value="1"/>
</dbReference>
<evidence type="ECO:0000259" key="2">
    <source>
        <dbReference type="PROSITE" id="PS50887"/>
    </source>
</evidence>
<feature type="domain" description="GGDEF" evidence="2">
    <location>
        <begin position="949"/>
        <end position="1068"/>
    </location>
</feature>
<dbReference type="InterPro" id="IPR029016">
    <property type="entry name" value="GAF-like_dom_sf"/>
</dbReference>
<dbReference type="GO" id="GO:0071111">
    <property type="term" value="F:cyclic-guanylate-specific phosphodiesterase activity"/>
    <property type="evidence" value="ECO:0007669"/>
    <property type="project" value="InterPro"/>
</dbReference>
<dbReference type="Proteomes" id="UP000192660">
    <property type="component" value="Unassembled WGS sequence"/>
</dbReference>
<gene>
    <name evidence="3" type="ORF">SAMN00768000_0660</name>
</gene>
<dbReference type="PANTHER" id="PTHR33121:SF76">
    <property type="entry name" value="SIGNALING PROTEIN"/>
    <property type="match status" value="1"/>
</dbReference>
<dbReference type="InterPro" id="IPR001633">
    <property type="entry name" value="EAL_dom"/>
</dbReference>
<dbReference type="Pfam" id="PF13185">
    <property type="entry name" value="GAF_2"/>
    <property type="match status" value="1"/>
</dbReference>
<dbReference type="InterPro" id="IPR043128">
    <property type="entry name" value="Rev_trsase/Diguanyl_cyclase"/>
</dbReference>
<proteinExistence type="predicted"/>
<dbReference type="InterPro" id="IPR035919">
    <property type="entry name" value="EAL_sf"/>
</dbReference>
<dbReference type="InterPro" id="IPR050706">
    <property type="entry name" value="Cyclic-di-GMP_PDE-like"/>
</dbReference>
<dbReference type="NCBIfam" id="TIGR00254">
    <property type="entry name" value="GGDEF"/>
    <property type="match status" value="1"/>
</dbReference>
<dbReference type="Gene3D" id="3.30.70.270">
    <property type="match status" value="1"/>
</dbReference>
<protein>
    <submittedName>
        <fullName evidence="3">Diguanylate cyclase (GGDEF) domain-containing protein</fullName>
    </submittedName>
</protein>
<evidence type="ECO:0000313" key="4">
    <source>
        <dbReference type="Proteomes" id="UP000192660"/>
    </source>
</evidence>
<dbReference type="AlphaFoldDB" id="A0A1W1W8G5"/>
<dbReference type="RefSeq" id="WP_084660854.1">
    <property type="nucleotide sequence ID" value="NZ_FWWY01000001.1"/>
</dbReference>
<dbReference type="Pfam" id="PF00563">
    <property type="entry name" value="EAL"/>
    <property type="match status" value="1"/>
</dbReference>
<dbReference type="Gene3D" id="3.30.450.40">
    <property type="match status" value="2"/>
</dbReference>
<dbReference type="OrthoDB" id="9813903at2"/>
<sequence length="1069" mass="118779">MNQTANRYRDNLWPEWYRSKILHAAFQPIVSLRDGSVLAYEGLSRPQMPDGDPVSVLDLMASAEGHDGLLMFDQLAFQQILDAFCHSGCPDTWILFINILPKSLLSPLPFLRALQHCDQIKPQQIVLEISERETISEGDHKLHDYLAPFREMGIRIALDDLGSGYSGLTRLIELQPDFAKIDLSLVRDVDKNPIKFALLESTARFAKKTAATSLIAEGIETFAELYTLQEIGVEYGQGYLLGKPEMTFHTTLTAADFTKTPLPRPSATYQLDTLLSTTRRMVQGLAHGEGRYAYLLSLAKKLTGADVVALFKVEGNDLRYLESTERLSPQDEAFFTHTVIPQSSALYHSILTREPTIFQQPTNGPRIWADRFHIHSAIAVPICDNLGCWGLLHLGYHEPNQIRSDLIHMAQGIAALIVLAVGYTQKEEAFSDQGMLGEPLFEAISALADSADLEHLLAKAISAALAVTGGHEGWIGILQKTVLHCVLPDGQAFDVSRDDLFDPSTDDGQGPVGQILQTRTPRIIPNIMNDPTLNPWLEQMRAQGIQSAAGIPLISGDQLLGILKVYHSQMGGFTPGRIRRLYALSSLATALIERSLNSLAAEERARRQTLLAQCLAQINYLKTRDEILNLLVSTLEQYGPFPLVVVVKPQGGVYIPVATSPAGNGNLLAAGFMLPRHDRHAVTEALQQERSVFINAEESRSDALSQFAKRQGFLSYAVIGVGIPDMAVILFSRDHNGIDIQLPELESYIHSLGTALSKILLQEQIAQEQQQMDAMLDVIKTLPMVASDDILWQEVANTLTNLVGADGGWLIEGDDAQCPRMAFGQVPKHYYFVPQPLRHDQLRVTLAEADIPLALKEWGIKHLVGFRLSFPSLQQHLFLVVSSAKSEGFTRSQSHRMEMLISFAASIYEILEMRRQQQHATHTDHVTQLPNDLGIEEYYRQLQEMSVHPGAGCILLDIVGLSHINQAYGEQAGDHRLTELAQYLSAAMNYDGVVGRLGSDEFILLHPDIDATTLKKETKRLVKNAPLPLRWVSLYIPEPRRISLQHLIRTAYQILHSQGSGHLEIMPES</sequence>